<dbReference type="PANTHER" id="PTHR45436">
    <property type="entry name" value="SENSOR HISTIDINE KINASE YKOH"/>
    <property type="match status" value="1"/>
</dbReference>
<protein>
    <recommendedName>
        <fullName evidence="3">histidine kinase</fullName>
        <ecNumber evidence="3">2.7.13.3</ecNumber>
    </recommendedName>
</protein>
<keyword evidence="5" id="KW-0808">Transferase</keyword>
<dbReference type="CDD" id="cd00082">
    <property type="entry name" value="HisKA"/>
    <property type="match status" value="1"/>
</dbReference>
<dbReference type="InterPro" id="IPR036890">
    <property type="entry name" value="HATPase_C_sf"/>
</dbReference>
<dbReference type="SUPFAM" id="SSF158472">
    <property type="entry name" value="HAMP domain-like"/>
    <property type="match status" value="1"/>
</dbReference>
<dbReference type="SMART" id="SM00304">
    <property type="entry name" value="HAMP"/>
    <property type="match status" value="1"/>
</dbReference>
<evidence type="ECO:0000256" key="4">
    <source>
        <dbReference type="ARBA" id="ARBA00022553"/>
    </source>
</evidence>
<dbReference type="SUPFAM" id="SSF55874">
    <property type="entry name" value="ATPase domain of HSP90 chaperone/DNA topoisomerase II/histidine kinase"/>
    <property type="match status" value="1"/>
</dbReference>
<dbReference type="InterPro" id="IPR003660">
    <property type="entry name" value="HAMP_dom"/>
</dbReference>
<keyword evidence="10 11" id="KW-0472">Membrane</keyword>
<dbReference type="RefSeq" id="WP_135432366.1">
    <property type="nucleotide sequence ID" value="NZ_SRLA01000001.1"/>
</dbReference>
<dbReference type="Proteomes" id="UP000298337">
    <property type="component" value="Unassembled WGS sequence"/>
</dbReference>
<evidence type="ECO:0000256" key="1">
    <source>
        <dbReference type="ARBA" id="ARBA00000085"/>
    </source>
</evidence>
<dbReference type="Gene3D" id="3.30.565.10">
    <property type="entry name" value="Histidine kinase-like ATPase, C-terminal domain"/>
    <property type="match status" value="1"/>
</dbReference>
<evidence type="ECO:0000259" key="12">
    <source>
        <dbReference type="PROSITE" id="PS50109"/>
    </source>
</evidence>
<keyword evidence="7" id="KW-0418">Kinase</keyword>
<feature type="domain" description="HAMP" evidence="13">
    <location>
        <begin position="184"/>
        <end position="237"/>
    </location>
</feature>
<dbReference type="Gene3D" id="6.10.340.10">
    <property type="match status" value="1"/>
</dbReference>
<dbReference type="SMART" id="SM00387">
    <property type="entry name" value="HATPase_c"/>
    <property type="match status" value="1"/>
</dbReference>
<organism evidence="14 15">
    <name type="scientific">Hymenobacter fodinae</name>
    <dbReference type="NCBI Taxonomy" id="2510796"/>
    <lineage>
        <taxon>Bacteria</taxon>
        <taxon>Pseudomonadati</taxon>
        <taxon>Bacteroidota</taxon>
        <taxon>Cytophagia</taxon>
        <taxon>Cytophagales</taxon>
        <taxon>Hymenobacteraceae</taxon>
        <taxon>Hymenobacter</taxon>
    </lineage>
</organism>
<evidence type="ECO:0000256" key="6">
    <source>
        <dbReference type="ARBA" id="ARBA00022692"/>
    </source>
</evidence>
<gene>
    <name evidence="14" type="ORF">EU556_06695</name>
</gene>
<dbReference type="FunFam" id="1.10.287.130:FF:000001">
    <property type="entry name" value="Two-component sensor histidine kinase"/>
    <property type="match status" value="1"/>
</dbReference>
<dbReference type="EMBL" id="SRLA01000001">
    <property type="protein sequence ID" value="TGE10495.1"/>
    <property type="molecule type" value="Genomic_DNA"/>
</dbReference>
<evidence type="ECO:0000259" key="13">
    <source>
        <dbReference type="PROSITE" id="PS50885"/>
    </source>
</evidence>
<dbReference type="PANTHER" id="PTHR45436:SF5">
    <property type="entry name" value="SENSOR HISTIDINE KINASE TRCS"/>
    <property type="match status" value="1"/>
</dbReference>
<reference evidence="14 15" key="1">
    <citation type="submission" date="2019-04" db="EMBL/GenBank/DDBJ databases">
        <authorList>
            <person name="Feng G."/>
            <person name="Zhang J."/>
            <person name="Zhu H."/>
        </authorList>
    </citation>
    <scope>NUCLEOTIDE SEQUENCE [LARGE SCALE GENOMIC DNA]</scope>
    <source>
        <strain evidence="14 15">92R-1</strain>
    </source>
</reference>
<name>A0A4Z0PCX3_9BACT</name>
<dbReference type="PROSITE" id="PS50109">
    <property type="entry name" value="HIS_KIN"/>
    <property type="match status" value="1"/>
</dbReference>
<sequence>MALTFKNRIALQYTLATAALVAVAYALVFLVVRQQVYAGLDARLRFEAAKHSRELSIVGHRIQFAHRGEWEEREHREVDVDPIFLQINDLYGHLLDRSPNLKADQLVFDPKQAEQRLLNLELRGKAVRQAQETILRNGQPVGYVVAAISSEDAQHVLSSLGVVLLLSFPVVLLGLFGCARVLAGRSIAPISEITATTNRITRNNLTERIALPARPDELHTLATAINGLLARIEQAVEREKQFTADASHELHTPLAVLKGTLEVLVRKPRTAPEYVESITLSIKEIDRLTQLVDQLLLLARFDDAGQMTVRRQELSVVSAVHEVLYRLRSELGAKRIRVDVQDHATQTVASDPFMVDLILDNLLSNAVKYSSAGSAIIIGLTDSEGGLRCTITDAGIGIRAEDLSRIFDPLYRSDALAHKHIGGTGLGLSIVAKACTLLGIQLSVDSTLGQGTTFTLLFPAQHPEA</sequence>
<dbReference type="EC" id="2.7.13.3" evidence="3"/>
<dbReference type="InterPro" id="IPR003661">
    <property type="entry name" value="HisK_dim/P_dom"/>
</dbReference>
<dbReference type="AlphaFoldDB" id="A0A4Z0PCX3"/>
<dbReference type="GO" id="GO:0000155">
    <property type="term" value="F:phosphorelay sensor kinase activity"/>
    <property type="evidence" value="ECO:0007669"/>
    <property type="project" value="InterPro"/>
</dbReference>
<evidence type="ECO:0000256" key="2">
    <source>
        <dbReference type="ARBA" id="ARBA00004370"/>
    </source>
</evidence>
<evidence type="ECO:0000256" key="11">
    <source>
        <dbReference type="SAM" id="Phobius"/>
    </source>
</evidence>
<keyword evidence="8 11" id="KW-1133">Transmembrane helix</keyword>
<comment type="caution">
    <text evidence="14">The sequence shown here is derived from an EMBL/GenBank/DDBJ whole genome shotgun (WGS) entry which is preliminary data.</text>
</comment>
<proteinExistence type="predicted"/>
<dbReference type="InterPro" id="IPR005467">
    <property type="entry name" value="His_kinase_dom"/>
</dbReference>
<evidence type="ECO:0000256" key="5">
    <source>
        <dbReference type="ARBA" id="ARBA00022679"/>
    </source>
</evidence>
<comment type="catalytic activity">
    <reaction evidence="1">
        <text>ATP + protein L-histidine = ADP + protein N-phospho-L-histidine.</text>
        <dbReference type="EC" id="2.7.13.3"/>
    </reaction>
</comment>
<keyword evidence="9" id="KW-0902">Two-component regulatory system</keyword>
<dbReference type="Pfam" id="PF00672">
    <property type="entry name" value="HAMP"/>
    <property type="match status" value="1"/>
</dbReference>
<dbReference type="PRINTS" id="PR00344">
    <property type="entry name" value="BCTRLSENSOR"/>
</dbReference>
<evidence type="ECO:0000256" key="7">
    <source>
        <dbReference type="ARBA" id="ARBA00022777"/>
    </source>
</evidence>
<feature type="domain" description="Histidine kinase" evidence="12">
    <location>
        <begin position="245"/>
        <end position="462"/>
    </location>
</feature>
<evidence type="ECO:0000256" key="8">
    <source>
        <dbReference type="ARBA" id="ARBA00022989"/>
    </source>
</evidence>
<dbReference type="SMART" id="SM00388">
    <property type="entry name" value="HisKA"/>
    <property type="match status" value="1"/>
</dbReference>
<evidence type="ECO:0000313" key="15">
    <source>
        <dbReference type="Proteomes" id="UP000298337"/>
    </source>
</evidence>
<keyword evidence="4" id="KW-0597">Phosphoprotein</keyword>
<dbReference type="InterPro" id="IPR004358">
    <property type="entry name" value="Sig_transdc_His_kin-like_C"/>
</dbReference>
<evidence type="ECO:0000256" key="10">
    <source>
        <dbReference type="ARBA" id="ARBA00023136"/>
    </source>
</evidence>
<dbReference type="SUPFAM" id="SSF47384">
    <property type="entry name" value="Homodimeric domain of signal transducing histidine kinase"/>
    <property type="match status" value="1"/>
</dbReference>
<feature type="transmembrane region" description="Helical" evidence="11">
    <location>
        <begin position="160"/>
        <end position="183"/>
    </location>
</feature>
<dbReference type="Pfam" id="PF00512">
    <property type="entry name" value="HisKA"/>
    <property type="match status" value="1"/>
</dbReference>
<accession>A0A4Z0PCX3</accession>
<evidence type="ECO:0000313" key="14">
    <source>
        <dbReference type="EMBL" id="TGE10495.1"/>
    </source>
</evidence>
<dbReference type="Pfam" id="PF02518">
    <property type="entry name" value="HATPase_c"/>
    <property type="match status" value="1"/>
</dbReference>
<dbReference type="PROSITE" id="PS50885">
    <property type="entry name" value="HAMP"/>
    <property type="match status" value="1"/>
</dbReference>
<comment type="subcellular location">
    <subcellularLocation>
        <location evidence="2">Membrane</location>
    </subcellularLocation>
</comment>
<keyword evidence="6 11" id="KW-0812">Transmembrane</keyword>
<dbReference type="Gene3D" id="1.10.287.130">
    <property type="match status" value="1"/>
</dbReference>
<keyword evidence="15" id="KW-1185">Reference proteome</keyword>
<dbReference type="GO" id="GO:0005886">
    <property type="term" value="C:plasma membrane"/>
    <property type="evidence" value="ECO:0007669"/>
    <property type="project" value="TreeGrafter"/>
</dbReference>
<dbReference type="InterPro" id="IPR036097">
    <property type="entry name" value="HisK_dim/P_sf"/>
</dbReference>
<dbReference type="InterPro" id="IPR003594">
    <property type="entry name" value="HATPase_dom"/>
</dbReference>
<evidence type="ECO:0000256" key="3">
    <source>
        <dbReference type="ARBA" id="ARBA00012438"/>
    </source>
</evidence>
<dbReference type="InterPro" id="IPR050428">
    <property type="entry name" value="TCS_sensor_his_kinase"/>
</dbReference>
<dbReference type="CDD" id="cd06225">
    <property type="entry name" value="HAMP"/>
    <property type="match status" value="1"/>
</dbReference>
<evidence type="ECO:0000256" key="9">
    <source>
        <dbReference type="ARBA" id="ARBA00023012"/>
    </source>
</evidence>
<dbReference type="OrthoDB" id="594725at2"/>